<evidence type="ECO:0000313" key="3">
    <source>
        <dbReference type="Proteomes" id="UP000029120"/>
    </source>
</evidence>
<reference evidence="3" key="1">
    <citation type="journal article" date="2015" name="Nat. Plants">
        <title>Genome expansion of Arabis alpina linked with retrotransposition and reduced symmetric DNA methylation.</title>
        <authorList>
            <person name="Willing E.M."/>
            <person name="Rawat V."/>
            <person name="Mandakova T."/>
            <person name="Maumus F."/>
            <person name="James G.V."/>
            <person name="Nordstroem K.J."/>
            <person name="Becker C."/>
            <person name="Warthmann N."/>
            <person name="Chica C."/>
            <person name="Szarzynska B."/>
            <person name="Zytnicki M."/>
            <person name="Albani M.C."/>
            <person name="Kiefer C."/>
            <person name="Bergonzi S."/>
            <person name="Castaings L."/>
            <person name="Mateos J.L."/>
            <person name="Berns M.C."/>
            <person name="Bujdoso N."/>
            <person name="Piofczyk T."/>
            <person name="de Lorenzo L."/>
            <person name="Barrero-Sicilia C."/>
            <person name="Mateos I."/>
            <person name="Piednoel M."/>
            <person name="Hagmann J."/>
            <person name="Chen-Min-Tao R."/>
            <person name="Iglesias-Fernandez R."/>
            <person name="Schuster S.C."/>
            <person name="Alonso-Blanco C."/>
            <person name="Roudier F."/>
            <person name="Carbonero P."/>
            <person name="Paz-Ares J."/>
            <person name="Davis S.J."/>
            <person name="Pecinka A."/>
            <person name="Quesneville H."/>
            <person name="Colot V."/>
            <person name="Lysak M.A."/>
            <person name="Weigel D."/>
            <person name="Coupland G."/>
            <person name="Schneeberger K."/>
        </authorList>
    </citation>
    <scope>NUCLEOTIDE SEQUENCE [LARGE SCALE GENOMIC DNA]</scope>
    <source>
        <strain evidence="3">cv. Pajares</strain>
    </source>
</reference>
<gene>
    <name evidence="2" type="ORF">AALP_AAs69811U000200</name>
</gene>
<sequence>MKLVHAPIWVLFKHVPPELWSFVGFSTIASGVGIPIHSEFPKLSPYSNGVVKLKVVVELEKNHPSSVIVKDTQGTSVMVSAEYPKLPPRCGLCKEFGHLDLRCPSPHSFVRVTPCVQQEVHVVSPDHVLSPMLDEIGANFKVPSPALELCLPVLPAPDAPSASGLVTSNLEPGDISSSGGWLHVVKRSKPPSLSGSVPLSVIPVTSARFDEEAELINAAQVIIRKRIAALEVQPPSFVTASVRKKARRKLRQQLLLLSASEADFNAASGSLSNSLSTSATSVNKEQLQPQSVPPFLSVVVYIKTAQMMLCGVLNLTTNKAFTVAFIYARNRRLERVPLWNSLKDLAASPTMHNRPWLVMGDFNQVISLSEVYSLLPSTVCMQRMDDFQDCLSSTGLFDLAPRGNFFTWTNNSPDNPKARKLDRALVNEKWQEEFPDSNAFFDVPGDSDHSPILVTLTNALGTRKSRFNFFSFFTSHPEYIELMDAAWNCSIIASSPMFNLYQRLRSAKCCCKGLNRRSFSNIQSRTKLALEKLENIQRQVLLFPSQSLFQEERAARDNWLLFALAEESFFHQKSRIRWLSLGDANSRFFHRSVLANLSRNIIHFLRDNLGSKVTEPLLMKGMVIQFFSELLGTVNDSVRPYSVSQFQTIHPFRCDSSLAL</sequence>
<name>A0A087FXC1_ARAAL</name>
<dbReference type="PANTHER" id="PTHR33710:SF77">
    <property type="entry name" value="DNASE I-LIKE SUPERFAMILY PROTEIN"/>
    <property type="match status" value="1"/>
</dbReference>
<keyword evidence="3" id="KW-1185">Reference proteome</keyword>
<dbReference type="Gene3D" id="3.60.10.10">
    <property type="entry name" value="Endonuclease/exonuclease/phosphatase"/>
    <property type="match status" value="1"/>
</dbReference>
<evidence type="ECO:0000313" key="2">
    <source>
        <dbReference type="EMBL" id="KFK22273.1"/>
    </source>
</evidence>
<feature type="domain" description="Endonuclease/exonuclease/phosphatase" evidence="1">
    <location>
        <begin position="327"/>
        <end position="449"/>
    </location>
</feature>
<dbReference type="PANTHER" id="PTHR33710">
    <property type="entry name" value="BNAC02G09200D PROTEIN"/>
    <property type="match status" value="1"/>
</dbReference>
<dbReference type="Gramene" id="KFK22273">
    <property type="protein sequence ID" value="KFK22273"/>
    <property type="gene ID" value="AALP_AAs69811U000200"/>
</dbReference>
<dbReference type="Pfam" id="PF03372">
    <property type="entry name" value="Exo_endo_phos"/>
    <property type="match status" value="1"/>
</dbReference>
<dbReference type="eggNOG" id="KOG1075">
    <property type="taxonomic scope" value="Eukaryota"/>
</dbReference>
<dbReference type="SUPFAM" id="SSF56219">
    <property type="entry name" value="DNase I-like"/>
    <property type="match status" value="1"/>
</dbReference>
<evidence type="ECO:0000259" key="1">
    <source>
        <dbReference type="Pfam" id="PF03372"/>
    </source>
</evidence>
<dbReference type="GO" id="GO:0003824">
    <property type="term" value="F:catalytic activity"/>
    <property type="evidence" value="ECO:0007669"/>
    <property type="project" value="InterPro"/>
</dbReference>
<dbReference type="Proteomes" id="UP000029120">
    <property type="component" value="Unassembled WGS sequence"/>
</dbReference>
<proteinExistence type="predicted"/>
<dbReference type="InterPro" id="IPR005135">
    <property type="entry name" value="Endo/exonuclease/phosphatase"/>
</dbReference>
<protein>
    <recommendedName>
        <fullName evidence="1">Endonuclease/exonuclease/phosphatase domain-containing protein</fullName>
    </recommendedName>
</protein>
<organism evidence="2 3">
    <name type="scientific">Arabis alpina</name>
    <name type="common">Alpine rock-cress</name>
    <dbReference type="NCBI Taxonomy" id="50452"/>
    <lineage>
        <taxon>Eukaryota</taxon>
        <taxon>Viridiplantae</taxon>
        <taxon>Streptophyta</taxon>
        <taxon>Embryophyta</taxon>
        <taxon>Tracheophyta</taxon>
        <taxon>Spermatophyta</taxon>
        <taxon>Magnoliopsida</taxon>
        <taxon>eudicotyledons</taxon>
        <taxon>Gunneridae</taxon>
        <taxon>Pentapetalae</taxon>
        <taxon>rosids</taxon>
        <taxon>malvids</taxon>
        <taxon>Brassicales</taxon>
        <taxon>Brassicaceae</taxon>
        <taxon>Arabideae</taxon>
        <taxon>Arabis</taxon>
    </lineage>
</organism>
<dbReference type="OMA" id="WIFLREI"/>
<dbReference type="InterPro" id="IPR036691">
    <property type="entry name" value="Endo/exonu/phosph_ase_sf"/>
</dbReference>
<accession>A0A087FXC1</accession>
<dbReference type="AlphaFoldDB" id="A0A087FXC1"/>
<dbReference type="OrthoDB" id="1113332at2759"/>
<dbReference type="EMBL" id="KL990894">
    <property type="protein sequence ID" value="KFK22273.1"/>
    <property type="molecule type" value="Genomic_DNA"/>
</dbReference>